<evidence type="ECO:0008006" key="3">
    <source>
        <dbReference type="Google" id="ProtNLM"/>
    </source>
</evidence>
<evidence type="ECO:0000313" key="1">
    <source>
        <dbReference type="EMBL" id="MEK9499693.1"/>
    </source>
</evidence>
<organism evidence="1 2">
    <name type="scientific">Gaopeijia maritima</name>
    <dbReference type="NCBI Taxonomy" id="3119007"/>
    <lineage>
        <taxon>Bacteria</taxon>
        <taxon>Pseudomonadati</taxon>
        <taxon>Gemmatimonadota</taxon>
        <taxon>Longimicrobiia</taxon>
        <taxon>Gaopeijiales</taxon>
        <taxon>Gaopeijiaceae</taxon>
        <taxon>Gaopeijia</taxon>
    </lineage>
</organism>
<evidence type="ECO:0000313" key="2">
    <source>
        <dbReference type="Proteomes" id="UP001484239"/>
    </source>
</evidence>
<dbReference type="EMBL" id="JBBHLI010000001">
    <property type="protein sequence ID" value="MEK9499693.1"/>
    <property type="molecule type" value="Genomic_DNA"/>
</dbReference>
<name>A0ABU9E4N3_9BACT</name>
<reference evidence="1 2" key="1">
    <citation type="submission" date="2024-02" db="EMBL/GenBank/DDBJ databases">
        <title>A novel Gemmatimonadota bacterium.</title>
        <authorList>
            <person name="Du Z.-J."/>
            <person name="Ye Y.-Q."/>
        </authorList>
    </citation>
    <scope>NUCLEOTIDE SEQUENCE [LARGE SCALE GENOMIC DNA]</scope>
    <source>
        <strain evidence="1 2">DH-20</strain>
    </source>
</reference>
<dbReference type="Proteomes" id="UP001484239">
    <property type="component" value="Unassembled WGS sequence"/>
</dbReference>
<dbReference type="PROSITE" id="PS51257">
    <property type="entry name" value="PROKAR_LIPOPROTEIN"/>
    <property type="match status" value="1"/>
</dbReference>
<comment type="caution">
    <text evidence="1">The sequence shown here is derived from an EMBL/GenBank/DDBJ whole genome shotgun (WGS) entry which is preliminary data.</text>
</comment>
<protein>
    <recommendedName>
        <fullName evidence="3">Lipoprotein</fullName>
    </recommendedName>
</protein>
<dbReference type="RefSeq" id="WP_405278328.1">
    <property type="nucleotide sequence ID" value="NZ_CP144380.1"/>
</dbReference>
<sequence length="206" mass="22038">MIRQALAALAGAVVVSGCAGHASLPEQGPRSEAVQWIEGPTSDVRTLLLTPTSVGAVEGAGHQPAALEVGAFFARFQGDSGTVEQLALMIEVHGADVPGLLQRSRELLLEVDGELFVGEPGQSENSFRVDLVDDDPRATVVIPVTVEILEQLVEARVVRGRLGLWASFDLPVATRVRFRELLRALPEGASSTELRATRLRRVTEAD</sequence>
<proteinExistence type="predicted"/>
<accession>A0ABU9E4N3</accession>
<keyword evidence="2" id="KW-1185">Reference proteome</keyword>
<gene>
    <name evidence="1" type="ORF">WI372_01700</name>
</gene>